<dbReference type="InterPro" id="IPR006837">
    <property type="entry name" value="Divergent_DAC"/>
</dbReference>
<protein>
    <recommendedName>
        <fullName evidence="5">Divergent polysaccharide deacetylase family protein</fullName>
    </recommendedName>
</protein>
<dbReference type="Gene3D" id="3.20.20.370">
    <property type="entry name" value="Glycoside hydrolase/deacetylase"/>
    <property type="match status" value="1"/>
</dbReference>
<reference evidence="3 4" key="1">
    <citation type="journal article" date="2013" name="Nat. Commun.">
        <title>Genome sequence and functional genomic analysis of the oil-degrading bacterium Oleispira antarctica.</title>
        <authorList>
            <person name="Kube M."/>
            <person name="Chernikova T.N."/>
            <person name="Al-Ramahi Y."/>
            <person name="Beloqui A."/>
            <person name="Lopez-Cortez N."/>
            <person name="Guazzaroni M.E."/>
            <person name="Heipieper H.J."/>
            <person name="Klages S."/>
            <person name="Kotsyurbenko O.R."/>
            <person name="Langer I."/>
            <person name="Nechitaylo T.Y."/>
            <person name="Lunsdorf H."/>
            <person name="Fernandez M."/>
            <person name="Juarez S."/>
            <person name="Ciordia S."/>
            <person name="Singer A."/>
            <person name="Kagan O."/>
            <person name="Egorova O."/>
            <person name="Petit P.A."/>
            <person name="Stogios P."/>
            <person name="Kim Y."/>
            <person name="Tchigvintsev A."/>
            <person name="Flick R."/>
            <person name="Denaro R."/>
            <person name="Genovese M."/>
            <person name="Albar J.P."/>
            <person name="Reva O.N."/>
            <person name="Martinez-Gomariz M."/>
            <person name="Tran H."/>
            <person name="Ferrer M."/>
            <person name="Savchenko A."/>
            <person name="Yakunin A.F."/>
            <person name="Yakimov M.M."/>
            <person name="Golyshina O.V."/>
            <person name="Reinhardt R."/>
            <person name="Golyshin P.N."/>
        </authorList>
    </citation>
    <scope>NUCLEOTIDE SEQUENCE [LARGE SCALE GENOMIC DNA]</scope>
</reference>
<dbReference type="Proteomes" id="UP000032749">
    <property type="component" value="Chromosome"/>
</dbReference>
<feature type="chain" id="PRO_5004374192" description="Divergent polysaccharide deacetylase family protein" evidence="2">
    <location>
        <begin position="23"/>
        <end position="289"/>
    </location>
</feature>
<evidence type="ECO:0008006" key="5">
    <source>
        <dbReference type="Google" id="ProtNLM"/>
    </source>
</evidence>
<dbReference type="CDD" id="cd10936">
    <property type="entry name" value="CE4_DAC2"/>
    <property type="match status" value="1"/>
</dbReference>
<evidence type="ECO:0000313" key="3">
    <source>
        <dbReference type="EMBL" id="CCK74525.1"/>
    </source>
</evidence>
<dbReference type="GO" id="GO:0005975">
    <property type="term" value="P:carbohydrate metabolic process"/>
    <property type="evidence" value="ECO:0007669"/>
    <property type="project" value="InterPro"/>
</dbReference>
<dbReference type="STRING" id="698738.OLEAN_C03490"/>
<feature type="signal peptide" evidence="2">
    <location>
        <begin position="1"/>
        <end position="22"/>
    </location>
</feature>
<proteinExistence type="predicted"/>
<dbReference type="SUPFAM" id="SSF88713">
    <property type="entry name" value="Glycoside hydrolase/deacetylase"/>
    <property type="match status" value="1"/>
</dbReference>
<name>R4YK45_OLEAN</name>
<dbReference type="HOGENOM" id="CLU_041643_2_0_6"/>
<accession>R4YK45</accession>
<dbReference type="PATRIC" id="fig|698738.3.peg.362"/>
<dbReference type="KEGG" id="oai:OLEAN_C03490"/>
<sequence>MIHKTYQLLLTVVLSAVTLAQAHSAQLVIIIDDIGNNYPLGNAMVEIDAPLTLAFLPHTPYAKKLANKAFLQQKEIILHVPMENTIKRALGPGALTQDLTESEFKKTLKQSIKSIPHIQGVNNHMGSALTQNKQAMKWVMETLQDEHLYFVDSLTSPNSVAYKLAQQKGLPSLKRHVFLDNDKSSASLNKQWQQALRIATKYGRAILIAHPYTESHTFLAKKIPLLSAQDIEIIPASQLFLQNAWKAFKKSNQHTDLYANRYLLHSGKSSQAVSKQPSNNHDLLSKNTH</sequence>
<dbReference type="PANTHER" id="PTHR30105">
    <property type="entry name" value="UNCHARACTERIZED YIBQ-RELATED"/>
    <property type="match status" value="1"/>
</dbReference>
<dbReference type="OrthoDB" id="9784811at2"/>
<dbReference type="AlphaFoldDB" id="R4YK45"/>
<dbReference type="InterPro" id="IPR011330">
    <property type="entry name" value="Glyco_hydro/deAcase_b/a-brl"/>
</dbReference>
<evidence type="ECO:0000313" key="4">
    <source>
        <dbReference type="Proteomes" id="UP000032749"/>
    </source>
</evidence>
<dbReference type="PANTHER" id="PTHR30105:SF2">
    <property type="entry name" value="DIVERGENT POLYSACCHARIDE DEACETYLASE SUPERFAMILY"/>
    <property type="match status" value="1"/>
</dbReference>
<evidence type="ECO:0000256" key="2">
    <source>
        <dbReference type="SAM" id="SignalP"/>
    </source>
</evidence>
<dbReference type="Pfam" id="PF04748">
    <property type="entry name" value="Polysacc_deac_2"/>
    <property type="match status" value="1"/>
</dbReference>
<evidence type="ECO:0000256" key="1">
    <source>
        <dbReference type="SAM" id="MobiDB-lite"/>
    </source>
</evidence>
<feature type="region of interest" description="Disordered" evidence="1">
    <location>
        <begin position="269"/>
        <end position="289"/>
    </location>
</feature>
<gene>
    <name evidence="3" type="ORF">OLEAN_C03490</name>
</gene>
<keyword evidence="2" id="KW-0732">Signal</keyword>
<organism evidence="3 4">
    <name type="scientific">Oleispira antarctica RB-8</name>
    <dbReference type="NCBI Taxonomy" id="698738"/>
    <lineage>
        <taxon>Bacteria</taxon>
        <taxon>Pseudomonadati</taxon>
        <taxon>Pseudomonadota</taxon>
        <taxon>Gammaproteobacteria</taxon>
        <taxon>Oceanospirillales</taxon>
        <taxon>Oceanospirillaceae</taxon>
        <taxon>Oleispira</taxon>
    </lineage>
</organism>
<dbReference type="EMBL" id="FO203512">
    <property type="protein sequence ID" value="CCK74525.1"/>
    <property type="molecule type" value="Genomic_DNA"/>
</dbReference>
<keyword evidence="4" id="KW-1185">Reference proteome</keyword>